<dbReference type="InterPro" id="IPR055414">
    <property type="entry name" value="LRR_R13L4/SHOC2-like"/>
</dbReference>
<keyword evidence="2" id="KW-0611">Plant defense</keyword>
<dbReference type="PRINTS" id="PR00364">
    <property type="entry name" value="DISEASERSIST"/>
</dbReference>
<dbReference type="GO" id="GO:0043531">
    <property type="term" value="F:ADP binding"/>
    <property type="evidence" value="ECO:0007669"/>
    <property type="project" value="InterPro"/>
</dbReference>
<dbReference type="Pfam" id="PF00931">
    <property type="entry name" value="NB-ARC"/>
    <property type="match status" value="1"/>
</dbReference>
<dbReference type="InterPro" id="IPR032675">
    <property type="entry name" value="LRR_dom_sf"/>
</dbReference>
<dbReference type="EMBL" id="CP136894">
    <property type="protein sequence ID" value="WOL09022.1"/>
    <property type="molecule type" value="Genomic_DNA"/>
</dbReference>
<feature type="domain" description="NB-ARC" evidence="4">
    <location>
        <begin position="161"/>
        <end position="321"/>
    </location>
</feature>
<evidence type="ECO:0000313" key="6">
    <source>
        <dbReference type="EMBL" id="WOL09022.1"/>
    </source>
</evidence>
<feature type="domain" description="Disease resistance R13L4/SHOC-2-like LRR" evidence="5">
    <location>
        <begin position="515"/>
        <end position="756"/>
    </location>
</feature>
<gene>
    <name evidence="6" type="ORF">Cni_G17775</name>
</gene>
<dbReference type="Proteomes" id="UP001327560">
    <property type="component" value="Chromosome 5"/>
</dbReference>
<dbReference type="InterPro" id="IPR002182">
    <property type="entry name" value="NB-ARC"/>
</dbReference>
<keyword evidence="3" id="KW-0175">Coiled coil</keyword>
<dbReference type="FunFam" id="3.40.50.300:FF:001091">
    <property type="entry name" value="Probable disease resistance protein At1g61300"/>
    <property type="match status" value="1"/>
</dbReference>
<evidence type="ECO:0000259" key="5">
    <source>
        <dbReference type="Pfam" id="PF23598"/>
    </source>
</evidence>
<reference evidence="6 7" key="1">
    <citation type="submission" date="2023-10" db="EMBL/GenBank/DDBJ databases">
        <title>Chromosome-scale genome assembly provides insights into flower coloration mechanisms of Canna indica.</title>
        <authorList>
            <person name="Li C."/>
        </authorList>
    </citation>
    <scope>NUCLEOTIDE SEQUENCE [LARGE SCALE GENOMIC DNA]</scope>
    <source>
        <tissue evidence="6">Flower</tissue>
    </source>
</reference>
<feature type="coiled-coil region" evidence="3">
    <location>
        <begin position="30"/>
        <end position="64"/>
    </location>
</feature>
<dbReference type="InterPro" id="IPR044974">
    <property type="entry name" value="Disease_R_plants"/>
</dbReference>
<evidence type="ECO:0000313" key="7">
    <source>
        <dbReference type="Proteomes" id="UP001327560"/>
    </source>
</evidence>
<dbReference type="SUPFAM" id="SSF52540">
    <property type="entry name" value="P-loop containing nucleoside triphosphate hydrolases"/>
    <property type="match status" value="1"/>
</dbReference>
<evidence type="ECO:0000256" key="3">
    <source>
        <dbReference type="SAM" id="Coils"/>
    </source>
</evidence>
<dbReference type="PANTHER" id="PTHR23155:SF1044">
    <property type="entry name" value="DISEASE RESISTANCE PROTEIN RPS2"/>
    <property type="match status" value="1"/>
</dbReference>
<dbReference type="Gene3D" id="1.10.8.430">
    <property type="entry name" value="Helical domain of apoptotic protease-activating factors"/>
    <property type="match status" value="1"/>
</dbReference>
<proteinExistence type="predicted"/>
<dbReference type="InterPro" id="IPR027417">
    <property type="entry name" value="P-loop_NTPase"/>
</dbReference>
<organism evidence="6 7">
    <name type="scientific">Canna indica</name>
    <name type="common">Indian-shot</name>
    <dbReference type="NCBI Taxonomy" id="4628"/>
    <lineage>
        <taxon>Eukaryota</taxon>
        <taxon>Viridiplantae</taxon>
        <taxon>Streptophyta</taxon>
        <taxon>Embryophyta</taxon>
        <taxon>Tracheophyta</taxon>
        <taxon>Spermatophyta</taxon>
        <taxon>Magnoliopsida</taxon>
        <taxon>Liliopsida</taxon>
        <taxon>Zingiberales</taxon>
        <taxon>Cannaceae</taxon>
        <taxon>Canna</taxon>
    </lineage>
</organism>
<keyword evidence="1" id="KW-0677">Repeat</keyword>
<dbReference type="PANTHER" id="PTHR23155">
    <property type="entry name" value="DISEASE RESISTANCE PROTEIN RP"/>
    <property type="match status" value="1"/>
</dbReference>
<dbReference type="GO" id="GO:0098542">
    <property type="term" value="P:defense response to other organism"/>
    <property type="evidence" value="ECO:0007669"/>
    <property type="project" value="TreeGrafter"/>
</dbReference>
<dbReference type="Gene3D" id="3.80.10.10">
    <property type="entry name" value="Ribonuclease Inhibitor"/>
    <property type="match status" value="1"/>
</dbReference>
<protein>
    <recommendedName>
        <fullName evidence="8">NB-ARC domain-containing protein</fullName>
    </recommendedName>
</protein>
<dbReference type="SUPFAM" id="SSF52058">
    <property type="entry name" value="L domain-like"/>
    <property type="match status" value="1"/>
</dbReference>
<evidence type="ECO:0008006" key="8">
    <source>
        <dbReference type="Google" id="ProtNLM"/>
    </source>
</evidence>
<evidence type="ECO:0000259" key="4">
    <source>
        <dbReference type="Pfam" id="PF00931"/>
    </source>
</evidence>
<keyword evidence="7" id="KW-1185">Reference proteome</keyword>
<dbReference type="InterPro" id="IPR042197">
    <property type="entry name" value="Apaf_helical"/>
</dbReference>
<dbReference type="AlphaFoldDB" id="A0AAQ3KJH1"/>
<evidence type="ECO:0000256" key="2">
    <source>
        <dbReference type="ARBA" id="ARBA00022821"/>
    </source>
</evidence>
<evidence type="ECO:0000256" key="1">
    <source>
        <dbReference type="ARBA" id="ARBA00022737"/>
    </source>
</evidence>
<dbReference type="Gene3D" id="3.40.50.300">
    <property type="entry name" value="P-loop containing nucleotide triphosphate hydrolases"/>
    <property type="match status" value="1"/>
</dbReference>
<dbReference type="Pfam" id="PF23598">
    <property type="entry name" value="LRR_14"/>
    <property type="match status" value="1"/>
</dbReference>
<sequence>MPTIVPSILSACGSLLTCCKDCCCQSSNYAVTYKQTITNLEIKVEELSGKYKDLETKIEANKRDDLKPLEEVLVWLDSAAKRMIEAKRIINKYKGITKCFSVPVNVCSGYLLKSKAIAAHTTIYELCTKEFPTVAHDRQLDRVRGRVMPHAIFGMKTVFQELQQHARNDAVSIIGIYGMASVGKTVLLEKFNNDFLESEEGREDPDVVIFLELQRSHTVENIQKSLFSRLNIEWRDDLNPTERAARISRVLSKSKFVLLLDNLWETLNYQIVGIPLPQSGSKCKIIFTTRMEDVCDHMGADKRIKVECLPVEEAWRFFQFIGRINDSTNPCLRDNARILAEMCGGLPAALITVGQKMATQRACPELMHTISIMKNTPFQLQGMKEKVLDPLKLSYDQLSDESRRAAFYFVLSNGDHLPRESLIEQWIGEGIINKFENRRDAITKASYLLRTLCAASLIQNIHGVCYRMHPMVRAMILWVSCECGERENKWLVQQDVEVEKWRVAERIASEGNRICALPDELACPHLVFLNLKYNILLKNIPNGLFCHMPCLKILDLQGTAIEALPAAVGKLVMLQFLNISNTKITSLPSELGDLVNLKYFAMCSTNCLVSIPDQVISKLQQLQWLDMQESYDGWRLEATEEGGVFFGELESLEKLKVLGITIRTVATLERLSGCRNLAASTCWLTMKECRSLKMLDASSLISFFGQNMRNIQTLRLHAMSDLEEVNVNDISHLLNPEVLHLSSLKVRLIGECSPRELKIEDCEVERRPYNAQPTSQV</sequence>
<accession>A0AAQ3KJH1</accession>
<name>A0AAQ3KJH1_9LILI</name>